<keyword evidence="2" id="KW-1185">Reference proteome</keyword>
<evidence type="ECO:0000313" key="2">
    <source>
        <dbReference type="Proteomes" id="UP000184536"/>
    </source>
</evidence>
<organism evidence="1 2">
    <name type="scientific">Geosporobacter subterraneus DSM 17957</name>
    <dbReference type="NCBI Taxonomy" id="1121919"/>
    <lineage>
        <taxon>Bacteria</taxon>
        <taxon>Bacillati</taxon>
        <taxon>Bacillota</taxon>
        <taxon>Clostridia</taxon>
        <taxon>Peptostreptococcales</taxon>
        <taxon>Thermotaleaceae</taxon>
        <taxon>Geosporobacter</taxon>
    </lineage>
</organism>
<accession>A0A1M6DLW7</accession>
<gene>
    <name evidence="1" type="ORF">SAMN02745975_00505</name>
</gene>
<reference evidence="2" key="1">
    <citation type="submission" date="2016-11" db="EMBL/GenBank/DDBJ databases">
        <authorList>
            <person name="Varghese N."/>
            <person name="Submissions S."/>
        </authorList>
    </citation>
    <scope>NUCLEOTIDE SEQUENCE [LARGE SCALE GENOMIC DNA]</scope>
    <source>
        <strain evidence="2">DSM 17957</strain>
    </source>
</reference>
<proteinExistence type="predicted"/>
<dbReference type="AlphaFoldDB" id="A0A1M6DLW7"/>
<evidence type="ECO:0000313" key="1">
    <source>
        <dbReference type="EMBL" id="SHI74304.1"/>
    </source>
</evidence>
<dbReference type="STRING" id="1121919.SAMN02745975_00505"/>
<dbReference type="EMBL" id="FQZV01000006">
    <property type="protein sequence ID" value="SHI74304.1"/>
    <property type="molecule type" value="Genomic_DNA"/>
</dbReference>
<dbReference type="Proteomes" id="UP000184536">
    <property type="component" value="Unassembled WGS sequence"/>
</dbReference>
<protein>
    <submittedName>
        <fullName evidence="1">Uncharacterized protein</fullName>
    </submittedName>
</protein>
<name>A0A1M6DLW7_9FIRM</name>
<sequence length="85" mass="9580">MILADINMNVMFILIRTANSFSKNMIQEDHVFCFTGRYLCGVDLSIGSHYNTGISYRCVVGKFHVSIIDRRGRPIGVNLTHNLSS</sequence>